<evidence type="ECO:0000313" key="2">
    <source>
        <dbReference type="Proteomes" id="UP001165064"/>
    </source>
</evidence>
<dbReference type="Proteomes" id="UP001165064">
    <property type="component" value="Unassembled WGS sequence"/>
</dbReference>
<dbReference type="EMBL" id="BSXS01009049">
    <property type="protein sequence ID" value="GME94458.1"/>
    <property type="molecule type" value="Genomic_DNA"/>
</dbReference>
<evidence type="ECO:0000313" key="1">
    <source>
        <dbReference type="EMBL" id="GME94458.1"/>
    </source>
</evidence>
<gene>
    <name evidence="1" type="ORF">Amon02_000957700</name>
</gene>
<comment type="caution">
    <text evidence="1">The sequence shown here is derived from an EMBL/GenBank/DDBJ whole genome shotgun (WGS) entry which is preliminary data.</text>
</comment>
<sequence>MQHSENNFNFKSEIKNSKEKKDTTRTSNEKNNQINSGPNANPGPVDDSTESIISPVRYQRKRKRTVAAFACQSCNKRKVKCDVASKNYPTERCTHCEEYDIECVPVKRRKKRTKEQIEADRLREGNTDGFNKFQFRFVSPTSFSNQQSASIDNNSSVNKTSTTSNSYSTSGGPPGSTSFLIVNPIKDKSGKKSSDLNSSSDASKPNPSRKQNQNTSTYRKTLNASASLKSDIGQTASKKILSLSSSASIQHPKLKADLPISIDIDSHTARLIC</sequence>
<reference evidence="1" key="1">
    <citation type="submission" date="2023-04" db="EMBL/GenBank/DDBJ databases">
        <title>Ambrosiozyma monospora NBRC 10751.</title>
        <authorList>
            <person name="Ichikawa N."/>
            <person name="Sato H."/>
            <person name="Tonouchi N."/>
        </authorList>
    </citation>
    <scope>NUCLEOTIDE SEQUENCE</scope>
    <source>
        <strain evidence="1">NBRC 10751</strain>
    </source>
</reference>
<accession>A0ACB5TTM1</accession>
<proteinExistence type="predicted"/>
<protein>
    <submittedName>
        <fullName evidence="1">Unnamed protein product</fullName>
    </submittedName>
</protein>
<keyword evidence="2" id="KW-1185">Reference proteome</keyword>
<name>A0ACB5TTM1_AMBMO</name>
<organism evidence="1 2">
    <name type="scientific">Ambrosiozyma monospora</name>
    <name type="common">Yeast</name>
    <name type="synonym">Endomycopsis monosporus</name>
    <dbReference type="NCBI Taxonomy" id="43982"/>
    <lineage>
        <taxon>Eukaryota</taxon>
        <taxon>Fungi</taxon>
        <taxon>Dikarya</taxon>
        <taxon>Ascomycota</taxon>
        <taxon>Saccharomycotina</taxon>
        <taxon>Pichiomycetes</taxon>
        <taxon>Pichiales</taxon>
        <taxon>Pichiaceae</taxon>
        <taxon>Ambrosiozyma</taxon>
    </lineage>
</organism>